<feature type="compositionally biased region" description="Basic residues" evidence="1">
    <location>
        <begin position="636"/>
        <end position="648"/>
    </location>
</feature>
<evidence type="ECO:0000256" key="2">
    <source>
        <dbReference type="SAM" id="Phobius"/>
    </source>
</evidence>
<protein>
    <submittedName>
        <fullName evidence="5">Uncharacterized protein LOC111106353</fullName>
    </submittedName>
</protein>
<evidence type="ECO:0000313" key="5">
    <source>
        <dbReference type="RefSeq" id="XP_022296715.1"/>
    </source>
</evidence>
<accession>A0A8B8AZY0</accession>
<feature type="compositionally biased region" description="Basic and acidic residues" evidence="1">
    <location>
        <begin position="588"/>
        <end position="597"/>
    </location>
</feature>
<dbReference type="KEGG" id="cvn:111106353"/>
<feature type="signal peptide" evidence="3">
    <location>
        <begin position="1"/>
        <end position="21"/>
    </location>
</feature>
<feature type="compositionally biased region" description="Basic and acidic residues" evidence="1">
    <location>
        <begin position="562"/>
        <end position="577"/>
    </location>
</feature>
<dbReference type="RefSeq" id="XP_022296715.1">
    <property type="nucleotide sequence ID" value="XM_022441007.1"/>
</dbReference>
<evidence type="ECO:0000313" key="4">
    <source>
        <dbReference type="Proteomes" id="UP000694844"/>
    </source>
</evidence>
<keyword evidence="2" id="KW-0472">Membrane</keyword>
<feature type="compositionally biased region" description="Polar residues" evidence="1">
    <location>
        <begin position="615"/>
        <end position="629"/>
    </location>
</feature>
<feature type="compositionally biased region" description="Basic and acidic residues" evidence="1">
    <location>
        <begin position="318"/>
        <end position="329"/>
    </location>
</feature>
<feature type="compositionally biased region" description="Polar residues" evidence="1">
    <location>
        <begin position="258"/>
        <end position="279"/>
    </location>
</feature>
<feature type="compositionally biased region" description="Low complexity" evidence="1">
    <location>
        <begin position="530"/>
        <end position="542"/>
    </location>
</feature>
<feature type="compositionally biased region" description="Basic and acidic residues" evidence="1">
    <location>
        <begin position="433"/>
        <end position="456"/>
    </location>
</feature>
<keyword evidence="2" id="KW-1133">Transmembrane helix</keyword>
<sequence>MMVTFMLTCVLLLWQPEFSSQQRTRNYQLEDNCFLAPQQITLEETVIIKAGGTVSPKPIGAQCKITVQTESKYDLQVSVRIITFRSCSVVLTLYSTSNQIYTCDNYPTSSVTMKISGTQIIVDLKNSDPAAMTYSFEISVTPIQKPFAPDTTESQPIAAGLIIGVVCGIFFFLVVSAIFIACCYRRAQRLKRLTMYNSSNTKVPLDQLEGQMGPSNNYESSPRAKTKLLPERQLSDGGVENTEGGGGRRPQTLDLKARSQTSRSDVTESSNSSRPNNNVAYEHEDEDPYDVMEGDPKPPKSPFLSALQNNTKFQKSRQYNEKDSEDRRNRLSGSSFGNRTPGESNSSLDSRDKVKPLPAVPDNKQLTLAEKRKKMESFRRATRPDSFTSDELGGSGEDLDLNKSRGTSGSDSQREENGGKTKANTQHTLRPNRGQEKNKPTSKNNKDKGQRDRELETAPDSPRSARNTSQFQKMDDGLRGSKRSNKSPKMAAKGFGHRRNRSTDSRPTTPVSMMRDDDEESIRPLQRTTSRQSLYASRSSLYSRRRRKGSFSESVVSGSTFAHDDIDYYRRSRGHADYDDDDGYVEPISRHENDRMFKSLGDLSTRSRRGDKATRATQTLRETATQTGEDVSVVVHSKRVVQRKRRSKSVSVTGTQTTNKKHRSRSKSQCDDSDTGDELKNEKREKSKSRESVKDTAEKPKPKPKPKPRKSQSEGQFGREAPVKAQRKKSKSQDKLGKSEVSEVEGATEVPQEATAAPPGAVMFTLGPQGQPYMVPYGLPPAYTTLPQPPPPGAIPIQAPYIANGQGHFAMTPPQQAMTTGGQVPVPGVKPAPPVAAKPRKSNWEMLCEMTDKQKDGETALETGSISSSVFTNNVPTHQVMYPGGMSYHPQNGQHPQAPIIMVPPHHVHSYTTPSGAPYSLGAPFLLIFHPQGPHQQLILVRLSAARFPRIPLGTCSRN</sequence>
<keyword evidence="4" id="KW-1185">Reference proteome</keyword>
<feature type="region of interest" description="Disordered" evidence="1">
    <location>
        <begin position="310"/>
        <end position="754"/>
    </location>
</feature>
<name>A0A8B8AZY0_CRAVI</name>
<feature type="compositionally biased region" description="Basic and acidic residues" evidence="1">
    <location>
        <begin position="369"/>
        <end position="383"/>
    </location>
</feature>
<feature type="region of interest" description="Disordered" evidence="1">
    <location>
        <begin position="204"/>
        <end position="283"/>
    </location>
</feature>
<dbReference type="AlphaFoldDB" id="A0A8B8AZY0"/>
<dbReference type="Proteomes" id="UP000694844">
    <property type="component" value="Chromosome 8"/>
</dbReference>
<dbReference type="OrthoDB" id="6115887at2759"/>
<keyword evidence="3" id="KW-0732">Signal</keyword>
<gene>
    <name evidence="5" type="primary">LOC111106353</name>
</gene>
<evidence type="ECO:0000256" key="3">
    <source>
        <dbReference type="SAM" id="SignalP"/>
    </source>
</evidence>
<feature type="compositionally biased region" description="Basic and acidic residues" evidence="1">
    <location>
        <begin position="677"/>
        <end position="701"/>
    </location>
</feature>
<feature type="compositionally biased region" description="Basic and acidic residues" evidence="1">
    <location>
        <begin position="731"/>
        <end position="741"/>
    </location>
</feature>
<evidence type="ECO:0000256" key="1">
    <source>
        <dbReference type="SAM" id="MobiDB-lite"/>
    </source>
</evidence>
<proteinExistence type="predicted"/>
<feature type="compositionally biased region" description="Polar residues" evidence="1">
    <location>
        <begin position="551"/>
        <end position="560"/>
    </location>
</feature>
<feature type="chain" id="PRO_5034743390" evidence="3">
    <location>
        <begin position="22"/>
        <end position="959"/>
    </location>
</feature>
<reference evidence="5" key="1">
    <citation type="submission" date="2025-08" db="UniProtKB">
        <authorList>
            <consortium name="RefSeq"/>
        </authorList>
    </citation>
    <scope>IDENTIFICATION</scope>
    <source>
        <tissue evidence="5">Whole sample</tissue>
    </source>
</reference>
<feature type="transmembrane region" description="Helical" evidence="2">
    <location>
        <begin position="157"/>
        <end position="184"/>
    </location>
</feature>
<organism evidence="4 5">
    <name type="scientific">Crassostrea virginica</name>
    <name type="common">Eastern oyster</name>
    <dbReference type="NCBI Taxonomy" id="6565"/>
    <lineage>
        <taxon>Eukaryota</taxon>
        <taxon>Metazoa</taxon>
        <taxon>Spiralia</taxon>
        <taxon>Lophotrochozoa</taxon>
        <taxon>Mollusca</taxon>
        <taxon>Bivalvia</taxon>
        <taxon>Autobranchia</taxon>
        <taxon>Pteriomorphia</taxon>
        <taxon>Ostreida</taxon>
        <taxon>Ostreoidea</taxon>
        <taxon>Ostreidae</taxon>
        <taxon>Crassostrea</taxon>
    </lineage>
</organism>
<dbReference type="GeneID" id="111106353"/>
<feature type="compositionally biased region" description="Polar residues" evidence="1">
    <location>
        <begin position="331"/>
        <end position="348"/>
    </location>
</feature>
<keyword evidence="2" id="KW-0812">Transmembrane</keyword>